<sequence>MEVKQRAAKSLVSRLGSVSDKTRADALRELRLSTKHDPDIRPILAECGAVPYLSEILYSNPHDLQENAAASLLNLSISSKHDLLSSPGLLDSVSHVLRRHSSSSSPAAVQSCSALLHSLLVVDSLRPIIGSKRDIVYSLIDVLKSPNSPPRSVKDALKALFGISLYPLNRATAIQLGIAPVLFNLIVREGRVGILEDATAVIAQVAGCEEASQEFAKVSGVRLLVDLIDIGTGLNMRIKENAVSALLNLARCGGETVVEEIRKWCLAESGFGVQEGISEVAESGSEKGKGKAAALLKILDGEFPRIVGSGSESECGGSSGVDLSENHRFVYLTFDSL</sequence>
<accession>A0ACB9KYH5</accession>
<name>A0ACB9KYH5_9MYRT</name>
<dbReference type="EMBL" id="CM042891">
    <property type="protein sequence ID" value="KAI4302487.1"/>
    <property type="molecule type" value="Genomic_DNA"/>
</dbReference>
<protein>
    <submittedName>
        <fullName evidence="1">Uncharacterized protein</fullName>
    </submittedName>
</protein>
<evidence type="ECO:0000313" key="1">
    <source>
        <dbReference type="EMBL" id="KAI4302487.1"/>
    </source>
</evidence>
<keyword evidence="2" id="KW-1185">Reference proteome</keyword>
<gene>
    <name evidence="1" type="ORF">MLD38_038224</name>
</gene>
<reference evidence="2" key="1">
    <citation type="journal article" date="2023" name="Front. Plant Sci.">
        <title>Chromosomal-level genome assembly of Melastoma candidum provides insights into trichome evolution.</title>
        <authorList>
            <person name="Zhong Y."/>
            <person name="Wu W."/>
            <person name="Sun C."/>
            <person name="Zou P."/>
            <person name="Liu Y."/>
            <person name="Dai S."/>
            <person name="Zhou R."/>
        </authorList>
    </citation>
    <scope>NUCLEOTIDE SEQUENCE [LARGE SCALE GENOMIC DNA]</scope>
</reference>
<dbReference type="Proteomes" id="UP001057402">
    <property type="component" value="Chromosome 12"/>
</dbReference>
<organism evidence="1 2">
    <name type="scientific">Melastoma candidum</name>
    <dbReference type="NCBI Taxonomy" id="119954"/>
    <lineage>
        <taxon>Eukaryota</taxon>
        <taxon>Viridiplantae</taxon>
        <taxon>Streptophyta</taxon>
        <taxon>Embryophyta</taxon>
        <taxon>Tracheophyta</taxon>
        <taxon>Spermatophyta</taxon>
        <taxon>Magnoliopsida</taxon>
        <taxon>eudicotyledons</taxon>
        <taxon>Gunneridae</taxon>
        <taxon>Pentapetalae</taxon>
        <taxon>rosids</taxon>
        <taxon>malvids</taxon>
        <taxon>Myrtales</taxon>
        <taxon>Melastomataceae</taxon>
        <taxon>Melastomatoideae</taxon>
        <taxon>Melastomateae</taxon>
        <taxon>Melastoma</taxon>
    </lineage>
</organism>
<proteinExistence type="predicted"/>
<comment type="caution">
    <text evidence="1">The sequence shown here is derived from an EMBL/GenBank/DDBJ whole genome shotgun (WGS) entry which is preliminary data.</text>
</comment>
<evidence type="ECO:0000313" key="2">
    <source>
        <dbReference type="Proteomes" id="UP001057402"/>
    </source>
</evidence>